<name>A0ABS2R6V8_9BACI</name>
<dbReference type="Proteomes" id="UP000823485">
    <property type="component" value="Unassembled WGS sequence"/>
</dbReference>
<evidence type="ECO:0000313" key="2">
    <source>
        <dbReference type="Proteomes" id="UP000823485"/>
    </source>
</evidence>
<dbReference type="RefSeq" id="WP_236017064.1">
    <property type="nucleotide sequence ID" value="NZ_JAFBFH010000014.1"/>
</dbReference>
<organism evidence="1 2">
    <name type="scientific">Siminovitchia thermophila</name>
    <dbReference type="NCBI Taxonomy" id="1245522"/>
    <lineage>
        <taxon>Bacteria</taxon>
        <taxon>Bacillati</taxon>
        <taxon>Bacillota</taxon>
        <taxon>Bacilli</taxon>
        <taxon>Bacillales</taxon>
        <taxon>Bacillaceae</taxon>
        <taxon>Siminovitchia</taxon>
    </lineage>
</organism>
<proteinExistence type="predicted"/>
<evidence type="ECO:0000313" key="1">
    <source>
        <dbReference type="EMBL" id="MBM7715358.1"/>
    </source>
</evidence>
<dbReference type="EMBL" id="JAFBFH010000014">
    <property type="protein sequence ID" value="MBM7715358.1"/>
    <property type="molecule type" value="Genomic_DNA"/>
</dbReference>
<accession>A0ABS2R6V8</accession>
<protein>
    <recommendedName>
        <fullName evidence="3">Phage protein</fullName>
    </recommendedName>
</protein>
<gene>
    <name evidence="1" type="ORF">JOC94_002345</name>
</gene>
<evidence type="ECO:0008006" key="3">
    <source>
        <dbReference type="Google" id="ProtNLM"/>
    </source>
</evidence>
<sequence length="110" mass="12911">MNIQEAKTVIQAGFAWGNWTDYQKEAFKIAWGCMTKCQQKEAKSEGLISSLRRYHQINVYTVSENWCIQLFDLDVDTNDIEASCIYEDQNKDLDNLLIEAIEWVNRNREI</sequence>
<reference evidence="1 2" key="1">
    <citation type="submission" date="2021-01" db="EMBL/GenBank/DDBJ databases">
        <title>Genomic Encyclopedia of Type Strains, Phase IV (KMG-IV): sequencing the most valuable type-strain genomes for metagenomic binning, comparative biology and taxonomic classification.</title>
        <authorList>
            <person name="Goeker M."/>
        </authorList>
    </citation>
    <scope>NUCLEOTIDE SEQUENCE [LARGE SCALE GENOMIC DNA]</scope>
    <source>
        <strain evidence="1 2">DSM 105453</strain>
    </source>
</reference>
<comment type="caution">
    <text evidence="1">The sequence shown here is derived from an EMBL/GenBank/DDBJ whole genome shotgun (WGS) entry which is preliminary data.</text>
</comment>
<keyword evidence="2" id="KW-1185">Reference proteome</keyword>